<evidence type="ECO:0000313" key="3">
    <source>
        <dbReference type="Proteomes" id="UP001139000"/>
    </source>
</evidence>
<protein>
    <submittedName>
        <fullName evidence="2">Uncharacterized protein</fullName>
    </submittedName>
</protein>
<evidence type="ECO:0000313" key="2">
    <source>
        <dbReference type="EMBL" id="MCF0060571.1"/>
    </source>
</evidence>
<keyword evidence="1" id="KW-0812">Transmembrane</keyword>
<proteinExistence type="predicted"/>
<dbReference type="Proteomes" id="UP001139000">
    <property type="component" value="Unassembled WGS sequence"/>
</dbReference>
<feature type="transmembrane region" description="Helical" evidence="1">
    <location>
        <begin position="290"/>
        <end position="312"/>
    </location>
</feature>
<accession>A0A9X1PH78</accession>
<feature type="transmembrane region" description="Helical" evidence="1">
    <location>
        <begin position="197"/>
        <end position="219"/>
    </location>
</feature>
<comment type="caution">
    <text evidence="2">The sequence shown here is derived from an EMBL/GenBank/DDBJ whole genome shotgun (WGS) entry which is preliminary data.</text>
</comment>
<reference evidence="2" key="1">
    <citation type="submission" date="2021-12" db="EMBL/GenBank/DDBJ databases">
        <title>Novel species in genus Dyadobacter.</title>
        <authorList>
            <person name="Ma C."/>
        </authorList>
    </citation>
    <scope>NUCLEOTIDE SEQUENCE</scope>
    <source>
        <strain evidence="2">LJ419</strain>
    </source>
</reference>
<dbReference type="EMBL" id="JAJTTC010000001">
    <property type="protein sequence ID" value="MCF0060571.1"/>
    <property type="molecule type" value="Genomic_DNA"/>
</dbReference>
<gene>
    <name evidence="2" type="ORF">LXM26_03645</name>
</gene>
<keyword evidence="1" id="KW-1133">Transmembrane helix</keyword>
<evidence type="ECO:0000256" key="1">
    <source>
        <dbReference type="SAM" id="Phobius"/>
    </source>
</evidence>
<feature type="transmembrane region" description="Helical" evidence="1">
    <location>
        <begin position="6"/>
        <end position="30"/>
    </location>
</feature>
<dbReference type="AlphaFoldDB" id="A0A9X1PH78"/>
<name>A0A9X1PH78_9BACT</name>
<organism evidence="2 3">
    <name type="scientific">Dyadobacter chenwenxiniae</name>
    <dbReference type="NCBI Taxonomy" id="2906456"/>
    <lineage>
        <taxon>Bacteria</taxon>
        <taxon>Pseudomonadati</taxon>
        <taxon>Bacteroidota</taxon>
        <taxon>Cytophagia</taxon>
        <taxon>Cytophagales</taxon>
        <taxon>Spirosomataceae</taxon>
        <taxon>Dyadobacter</taxon>
    </lineage>
</organism>
<dbReference type="RefSeq" id="WP_234653418.1">
    <property type="nucleotide sequence ID" value="NZ_CP094997.1"/>
</dbReference>
<sequence length="323" mass="36729">MTLADIPILATAIAIVVSWALYALFCSYILEAWVQIKADRGRFMKDYLYLQLMDNVNGINWAEMIYTHGTIDLLSRDPKKPSNDISPKLFAETLVEIVGSAHLVRSGISSFKGPTVGYRSELLRDFKYGTLLLNASDVVSLFRQAINYAELKAKKDAAGNINEEDVHNHLVGYFENWFNEFTQRLTLWYKKKTRERLFYLGILMAVIINVDSLQLFTFYENNPKAKADVIRFYNKHPNLEIGTAVNASKNPLTDTLKSLIEETQLPVGFKHNLFKDKIFQHKAKSNKWEILLKILGVLASGFAASFGAPFWFDVLKKATSKPS</sequence>
<keyword evidence="3" id="KW-1185">Reference proteome</keyword>
<keyword evidence="1" id="KW-0472">Membrane</keyword>